<accession>A0A848FBD8</accession>
<dbReference type="Pfam" id="PF01757">
    <property type="entry name" value="Acyl_transf_3"/>
    <property type="match status" value="1"/>
</dbReference>
<dbReference type="AlphaFoldDB" id="A0A848FBD8"/>
<feature type="transmembrane region" description="Helical" evidence="7">
    <location>
        <begin position="151"/>
        <end position="182"/>
    </location>
</feature>
<feature type="transmembrane region" description="Helical" evidence="7">
    <location>
        <begin position="20"/>
        <end position="37"/>
    </location>
</feature>
<organism evidence="9 10">
    <name type="scientific">Azohydromonas caseinilytica</name>
    <dbReference type="NCBI Taxonomy" id="2728836"/>
    <lineage>
        <taxon>Bacteria</taxon>
        <taxon>Pseudomonadati</taxon>
        <taxon>Pseudomonadota</taxon>
        <taxon>Betaproteobacteria</taxon>
        <taxon>Burkholderiales</taxon>
        <taxon>Sphaerotilaceae</taxon>
        <taxon>Azohydromonas</taxon>
    </lineage>
</organism>
<feature type="transmembrane region" description="Helical" evidence="7">
    <location>
        <begin position="303"/>
        <end position="323"/>
    </location>
</feature>
<keyword evidence="5 7" id="KW-1133">Transmembrane helix</keyword>
<feature type="transmembrane region" description="Helical" evidence="7">
    <location>
        <begin position="217"/>
        <end position="236"/>
    </location>
</feature>
<evidence type="ECO:0000256" key="2">
    <source>
        <dbReference type="ARBA" id="ARBA00007400"/>
    </source>
</evidence>
<name>A0A848FBD8_9BURK</name>
<evidence type="ECO:0000256" key="1">
    <source>
        <dbReference type="ARBA" id="ARBA00004651"/>
    </source>
</evidence>
<evidence type="ECO:0000259" key="8">
    <source>
        <dbReference type="Pfam" id="PF01757"/>
    </source>
</evidence>
<evidence type="ECO:0000256" key="3">
    <source>
        <dbReference type="ARBA" id="ARBA00022475"/>
    </source>
</evidence>
<sequence>MKYPTSSGNDLSLRIDLLRYVLIVGIVLLHSPPYVPITELAAHPTTFEWTRTFFQSVLFRLSVPILSCISAYLLFSGKTRSYTEILNKKGKTIFVPMLFWNAFAFALLYVAAVATHTPSEVYPFHLGTALDGMLGLTRAPWDYPLNFLRDLLVLLLLTPVLRLLLSRASYLGFALWFVIFFFDFDGPLVGRPDMPVTYALGALAAVRQWDLKRLDRFARPCLVLLFLLCAIMLVNRVADRKWFTIFTPFLIWPATSLVANSAFVKRWAPKLAAASFFIFLFHAFPLKAIATVLGKVPFVPFELAWFLAPALTVGLCHLLFSGLSRLCPRALGWVTGGRIARAAPRAPAAVPVPPTGVASASKQG</sequence>
<keyword evidence="6 7" id="KW-0472">Membrane</keyword>
<dbReference type="PANTHER" id="PTHR40074">
    <property type="entry name" value="O-ACETYLTRANSFERASE WECH"/>
    <property type="match status" value="1"/>
</dbReference>
<protein>
    <submittedName>
        <fullName evidence="9">Acyltransferase</fullName>
    </submittedName>
</protein>
<feature type="transmembrane region" description="Helical" evidence="7">
    <location>
        <begin position="57"/>
        <end position="75"/>
    </location>
</feature>
<keyword evidence="9" id="KW-0012">Acyltransferase</keyword>
<keyword evidence="3" id="KW-1003">Cell membrane</keyword>
<feature type="domain" description="Acyltransferase 3" evidence="8">
    <location>
        <begin position="14"/>
        <end position="316"/>
    </location>
</feature>
<comment type="similarity">
    <text evidence="2">Belongs to the acyltransferase 3 family.</text>
</comment>
<evidence type="ECO:0000256" key="4">
    <source>
        <dbReference type="ARBA" id="ARBA00022692"/>
    </source>
</evidence>
<keyword evidence="10" id="KW-1185">Reference proteome</keyword>
<comment type="caution">
    <text evidence="9">The sequence shown here is derived from an EMBL/GenBank/DDBJ whole genome shotgun (WGS) entry which is preliminary data.</text>
</comment>
<evidence type="ECO:0000313" key="10">
    <source>
        <dbReference type="Proteomes" id="UP000574067"/>
    </source>
</evidence>
<keyword evidence="4 7" id="KW-0812">Transmembrane</keyword>
<evidence type="ECO:0000256" key="5">
    <source>
        <dbReference type="ARBA" id="ARBA00022989"/>
    </source>
</evidence>
<dbReference type="GO" id="GO:0009246">
    <property type="term" value="P:enterobacterial common antigen biosynthetic process"/>
    <property type="evidence" value="ECO:0007669"/>
    <property type="project" value="TreeGrafter"/>
</dbReference>
<evidence type="ECO:0000313" key="9">
    <source>
        <dbReference type="EMBL" id="NML15633.1"/>
    </source>
</evidence>
<dbReference type="EMBL" id="JABBFW010000006">
    <property type="protein sequence ID" value="NML15633.1"/>
    <property type="molecule type" value="Genomic_DNA"/>
</dbReference>
<evidence type="ECO:0000256" key="6">
    <source>
        <dbReference type="ARBA" id="ARBA00023136"/>
    </source>
</evidence>
<reference evidence="9 10" key="1">
    <citation type="submission" date="2020-04" db="EMBL/GenBank/DDBJ databases">
        <title>Azohydromonas sp. isolated from soil.</title>
        <authorList>
            <person name="Dahal R.H."/>
        </authorList>
    </citation>
    <scope>NUCLEOTIDE SEQUENCE [LARGE SCALE GENOMIC DNA]</scope>
    <source>
        <strain evidence="9 10">G-1-1-14</strain>
    </source>
</reference>
<feature type="transmembrane region" description="Helical" evidence="7">
    <location>
        <begin position="271"/>
        <end position="291"/>
    </location>
</feature>
<feature type="transmembrane region" description="Helical" evidence="7">
    <location>
        <begin position="95"/>
        <end position="114"/>
    </location>
</feature>
<gene>
    <name evidence="9" type="ORF">HHL10_11700</name>
</gene>
<dbReference type="PANTHER" id="PTHR40074:SF2">
    <property type="entry name" value="O-ACETYLTRANSFERASE WECH"/>
    <property type="match status" value="1"/>
</dbReference>
<comment type="subcellular location">
    <subcellularLocation>
        <location evidence="1">Cell membrane</location>
        <topology evidence="1">Multi-pass membrane protein</topology>
    </subcellularLocation>
</comment>
<proteinExistence type="inferred from homology"/>
<dbReference type="RefSeq" id="WP_169160523.1">
    <property type="nucleotide sequence ID" value="NZ_JABBFW010000006.1"/>
</dbReference>
<dbReference type="GO" id="GO:0016413">
    <property type="term" value="F:O-acetyltransferase activity"/>
    <property type="evidence" value="ECO:0007669"/>
    <property type="project" value="TreeGrafter"/>
</dbReference>
<dbReference type="Proteomes" id="UP000574067">
    <property type="component" value="Unassembled WGS sequence"/>
</dbReference>
<dbReference type="GO" id="GO:0005886">
    <property type="term" value="C:plasma membrane"/>
    <property type="evidence" value="ECO:0007669"/>
    <property type="project" value="UniProtKB-SubCell"/>
</dbReference>
<dbReference type="InterPro" id="IPR002656">
    <property type="entry name" value="Acyl_transf_3_dom"/>
</dbReference>
<feature type="transmembrane region" description="Helical" evidence="7">
    <location>
        <begin position="242"/>
        <end position="264"/>
    </location>
</feature>
<evidence type="ECO:0000256" key="7">
    <source>
        <dbReference type="SAM" id="Phobius"/>
    </source>
</evidence>
<keyword evidence="9" id="KW-0808">Transferase</keyword>